<evidence type="ECO:0008006" key="4">
    <source>
        <dbReference type="Google" id="ProtNLM"/>
    </source>
</evidence>
<dbReference type="EMBL" id="CP023040">
    <property type="protein sequence ID" value="AXY24272.1"/>
    <property type="molecule type" value="Genomic_DNA"/>
</dbReference>
<protein>
    <recommendedName>
        <fullName evidence="4">Phosphoadenosine phosphosulphate reductase domain-containing protein</fullName>
    </recommendedName>
</protein>
<keyword evidence="2" id="KW-0614">Plasmid</keyword>
<evidence type="ECO:0000256" key="1">
    <source>
        <dbReference type="SAM" id="Phobius"/>
    </source>
</evidence>
<dbReference type="Proteomes" id="UP000264120">
    <property type="component" value="Plasmid unnamed4"/>
</dbReference>
<dbReference type="AlphaFoldDB" id="A0A347WHC9"/>
<keyword evidence="1" id="KW-1133">Transmembrane helix</keyword>
<dbReference type="SUPFAM" id="SSF52402">
    <property type="entry name" value="Adenine nucleotide alpha hydrolases-like"/>
    <property type="match status" value="1"/>
</dbReference>
<organism evidence="2 3">
    <name type="scientific">Komagataeibacter saccharivorans</name>
    <dbReference type="NCBI Taxonomy" id="265959"/>
    <lineage>
        <taxon>Bacteria</taxon>
        <taxon>Pseudomonadati</taxon>
        <taxon>Pseudomonadota</taxon>
        <taxon>Alphaproteobacteria</taxon>
        <taxon>Acetobacterales</taxon>
        <taxon>Acetobacteraceae</taxon>
        <taxon>Komagataeibacter</taxon>
    </lineage>
</organism>
<feature type="transmembrane region" description="Helical" evidence="1">
    <location>
        <begin position="12"/>
        <end position="33"/>
    </location>
</feature>
<sequence length="36" mass="3801">MTPDLRGYDHIIVALSGGKDSVASLLAALVLIFTEN</sequence>
<evidence type="ECO:0000313" key="3">
    <source>
        <dbReference type="Proteomes" id="UP000264120"/>
    </source>
</evidence>
<gene>
    <name evidence="2" type="ORF">CD178_03528</name>
</gene>
<reference evidence="2 3" key="1">
    <citation type="submission" date="2017-08" db="EMBL/GenBank/DDBJ databases">
        <title>Complete genome sequence of Gluconacetobacter saccharivorans CV1 isolated from Fermented Vinegar.</title>
        <authorList>
            <person name="Kim S.-Y."/>
        </authorList>
    </citation>
    <scope>NUCLEOTIDE SEQUENCE [LARGE SCALE GENOMIC DNA]</scope>
    <source>
        <strain evidence="2 3">CV1</strain>
        <plasmid evidence="2 3">unnamed4</plasmid>
    </source>
</reference>
<keyword evidence="3" id="KW-1185">Reference proteome</keyword>
<dbReference type="KEGG" id="ksc:CD178_03528"/>
<evidence type="ECO:0000313" key="2">
    <source>
        <dbReference type="EMBL" id="AXY24272.1"/>
    </source>
</evidence>
<accession>A0A347WHC9</accession>
<name>A0A347WHC9_9PROT</name>
<keyword evidence="1" id="KW-0472">Membrane</keyword>
<keyword evidence="1" id="KW-0812">Transmembrane</keyword>
<proteinExistence type="predicted"/>
<geneLocation type="plasmid" evidence="2 3">
    <name>unnamed4</name>
</geneLocation>